<evidence type="ECO:0000256" key="1">
    <source>
        <dbReference type="ARBA" id="ARBA00022801"/>
    </source>
</evidence>
<dbReference type="Pfam" id="PF00561">
    <property type="entry name" value="Abhydrolase_1"/>
    <property type="match status" value="1"/>
</dbReference>
<name>A0A1H8KJA0_9BACI</name>
<dbReference type="OrthoDB" id="252464at2"/>
<dbReference type="RefSeq" id="WP_091495637.1">
    <property type="nucleotide sequence ID" value="NZ_FODJ01000002.1"/>
</dbReference>
<dbReference type="EMBL" id="FODJ01000002">
    <property type="protein sequence ID" value="SEN92964.1"/>
    <property type="molecule type" value="Genomic_DNA"/>
</dbReference>
<evidence type="ECO:0000259" key="2">
    <source>
        <dbReference type="Pfam" id="PF00561"/>
    </source>
</evidence>
<reference evidence="3 4" key="1">
    <citation type="submission" date="2016-10" db="EMBL/GenBank/DDBJ databases">
        <authorList>
            <person name="de Groot N.N."/>
        </authorList>
    </citation>
    <scope>NUCLEOTIDE SEQUENCE [LARGE SCALE GENOMIC DNA]</scope>
    <source>
        <strain evidence="3 4">CGMCC 1.10434</strain>
    </source>
</reference>
<dbReference type="PANTHER" id="PTHR43798:SF31">
    <property type="entry name" value="AB HYDROLASE SUPERFAMILY PROTEIN YCLE"/>
    <property type="match status" value="1"/>
</dbReference>
<sequence length="287" mass="32040">MKLTLSNGETLSYIKRPGGERIVVLIHGNMAASTQWDILIKQLDDEFTIYAIDLRGYGDSTYNHPIETMKDFSDDIKLFIDHLGIERFDLIGWSNGGGVALQFSADYPKHVSHLVLLASMSTRGYPAFDQAGNRADQKEDLTKNVGLSMMIEAQQAEDHTFFRNAMDQLLYADHQPSKEQYQCYLISATQQQNFIDVAHAANLFNVSAQSNGLIDGNEAVKKIKAPVLVVWGVKDQLTSKAMTLELIEDLVAANIRLSYLPVNAGHALFVDDAQAILHELHQFLKVN</sequence>
<dbReference type="PANTHER" id="PTHR43798">
    <property type="entry name" value="MONOACYLGLYCEROL LIPASE"/>
    <property type="match status" value="1"/>
</dbReference>
<dbReference type="SUPFAM" id="SSF53474">
    <property type="entry name" value="alpha/beta-Hydrolases"/>
    <property type="match status" value="1"/>
</dbReference>
<protein>
    <submittedName>
        <fullName evidence="3">Pimeloyl-ACP methyl ester carboxylesterase</fullName>
    </submittedName>
</protein>
<dbReference type="Gene3D" id="3.40.50.1820">
    <property type="entry name" value="alpha/beta hydrolase"/>
    <property type="match status" value="1"/>
</dbReference>
<dbReference type="PRINTS" id="PR00111">
    <property type="entry name" value="ABHYDROLASE"/>
</dbReference>
<proteinExistence type="predicted"/>
<organism evidence="3 4">
    <name type="scientific">Amphibacillus marinus</name>
    <dbReference type="NCBI Taxonomy" id="872970"/>
    <lineage>
        <taxon>Bacteria</taxon>
        <taxon>Bacillati</taxon>
        <taxon>Bacillota</taxon>
        <taxon>Bacilli</taxon>
        <taxon>Bacillales</taxon>
        <taxon>Bacillaceae</taxon>
        <taxon>Amphibacillus</taxon>
    </lineage>
</organism>
<keyword evidence="4" id="KW-1185">Reference proteome</keyword>
<keyword evidence="1" id="KW-0378">Hydrolase</keyword>
<feature type="domain" description="AB hydrolase-1" evidence="2">
    <location>
        <begin position="22"/>
        <end position="272"/>
    </location>
</feature>
<dbReference type="InterPro" id="IPR050266">
    <property type="entry name" value="AB_hydrolase_sf"/>
</dbReference>
<evidence type="ECO:0000313" key="3">
    <source>
        <dbReference type="EMBL" id="SEN92964.1"/>
    </source>
</evidence>
<evidence type="ECO:0000313" key="4">
    <source>
        <dbReference type="Proteomes" id="UP000199300"/>
    </source>
</evidence>
<dbReference type="GO" id="GO:0016787">
    <property type="term" value="F:hydrolase activity"/>
    <property type="evidence" value="ECO:0007669"/>
    <property type="project" value="UniProtKB-KW"/>
</dbReference>
<gene>
    <name evidence="3" type="ORF">SAMN04488134_102308</name>
</gene>
<dbReference type="Proteomes" id="UP000199300">
    <property type="component" value="Unassembled WGS sequence"/>
</dbReference>
<dbReference type="STRING" id="872970.SAMN04488134_102308"/>
<dbReference type="GO" id="GO:0016020">
    <property type="term" value="C:membrane"/>
    <property type="evidence" value="ECO:0007669"/>
    <property type="project" value="TreeGrafter"/>
</dbReference>
<dbReference type="AlphaFoldDB" id="A0A1H8KJA0"/>
<dbReference type="InterPro" id="IPR029058">
    <property type="entry name" value="AB_hydrolase_fold"/>
</dbReference>
<accession>A0A1H8KJA0</accession>
<dbReference type="InterPro" id="IPR000073">
    <property type="entry name" value="AB_hydrolase_1"/>
</dbReference>